<comment type="caution">
    <text evidence="1">The sequence shown here is derived from an EMBL/GenBank/DDBJ whole genome shotgun (WGS) entry which is preliminary data.</text>
</comment>
<organism evidence="1 2">
    <name type="scientific">Shewanella metallivivens</name>
    <dbReference type="NCBI Taxonomy" id="2872342"/>
    <lineage>
        <taxon>Bacteria</taxon>
        <taxon>Pseudomonadati</taxon>
        <taxon>Pseudomonadota</taxon>
        <taxon>Gammaproteobacteria</taxon>
        <taxon>Alteromonadales</taxon>
        <taxon>Shewanellaceae</taxon>
        <taxon>Shewanella</taxon>
    </lineage>
</organism>
<reference evidence="1 2" key="1">
    <citation type="submission" date="2023-02" db="EMBL/GenBank/DDBJ databases">
        <title>Genome sequence of Shewanella metallivivens ER-Te-42B-Light, sp. nov., enriched from sulfide tube worms (Riftia pachyptila) isolated from Explorer Ridge in the Pacific Ocean.</title>
        <authorList>
            <person name="Maltman C."/>
            <person name="Kuzyk S.B."/>
            <person name="Kyndt J.A."/>
            <person name="Yurkov V."/>
        </authorList>
    </citation>
    <scope>NUCLEOTIDE SEQUENCE [LARGE SCALE GENOMIC DNA]</scope>
    <source>
        <strain evidence="1 2">ER-Te-42B-Light</strain>
    </source>
</reference>
<sequence>MKTYRTAAQWLALLQQRSNFKGTNIEFCQHHNIAITTYYKQRALLVKQSNPNLPQQTLNATSSRFIQLKQTTTEVCAQTHQNVVQFDIYTGQLMFPANLATNDIVAIIKGLTA</sequence>
<name>A0ABT5TPG3_9GAMM</name>
<gene>
    <name evidence="1" type="ORF">PQR79_14865</name>
</gene>
<accession>A0ABT5TPG3</accession>
<evidence type="ECO:0000313" key="1">
    <source>
        <dbReference type="EMBL" id="MDD8060362.1"/>
    </source>
</evidence>
<protein>
    <submittedName>
        <fullName evidence="1">IS66 family insertion sequence element accessory protein TnpB</fullName>
    </submittedName>
</protein>
<dbReference type="RefSeq" id="WP_238107813.1">
    <property type="nucleotide sequence ID" value="NZ_JAQQPZ010000013.1"/>
</dbReference>
<proteinExistence type="predicted"/>
<dbReference type="Proteomes" id="UP001213691">
    <property type="component" value="Unassembled WGS sequence"/>
</dbReference>
<dbReference type="EMBL" id="JAQQPZ010000013">
    <property type="protein sequence ID" value="MDD8060362.1"/>
    <property type="molecule type" value="Genomic_DNA"/>
</dbReference>
<keyword evidence="2" id="KW-1185">Reference proteome</keyword>
<evidence type="ECO:0000313" key="2">
    <source>
        <dbReference type="Proteomes" id="UP001213691"/>
    </source>
</evidence>